<dbReference type="InterPro" id="IPR010290">
    <property type="entry name" value="TM_effector"/>
</dbReference>
<sequence length="418" mass="44148">MFSALHNRNYRYFFAGQVVSNSGTWISRIAQDWLVLSLTGSAFAVGITTAMQFLPVLLFGLFGGVIADRFPKRKLLMATQGAMGLLAAGLAALTLAGVVRPEHIYVFAFLLGLVTVVDNPARQTFVVEMVGKADLANAVSLNSANFQTARLVGPAIAGALMAAVGAGWAFAVNALSFGAVILGLMAMRGSELRRQPRLPREKGQLREGLRYVGERPDLIWPIVLIGFIGTFGFNFPTVLSGFAYSVFHVGPGQYGLLNTALAVGSLVGALLAARRSRPRLRLLVAAALGFGLLEALAGLAPDFWAFAVLLTLVGLLGLTFNTAANALVQLRTAPEMRGRVMSLFMMVFAGGTPLGAPVVGWLTQQYGPRVGLMACGLVSAGAAGLIGLVLARIGNLRLQLDLAHGFGQEGRVLALVPR</sequence>
<evidence type="ECO:0000256" key="4">
    <source>
        <dbReference type="ARBA" id="ARBA00022692"/>
    </source>
</evidence>
<evidence type="ECO:0000256" key="6">
    <source>
        <dbReference type="ARBA" id="ARBA00023136"/>
    </source>
</evidence>
<feature type="transmembrane region" description="Helical" evidence="7">
    <location>
        <begin position="303"/>
        <end position="328"/>
    </location>
</feature>
<dbReference type="InterPro" id="IPR036259">
    <property type="entry name" value="MFS_trans_sf"/>
</dbReference>
<dbReference type="GO" id="GO:0005886">
    <property type="term" value="C:plasma membrane"/>
    <property type="evidence" value="ECO:0007669"/>
    <property type="project" value="UniProtKB-SubCell"/>
</dbReference>
<gene>
    <name evidence="9" type="ORF">DN069_23675</name>
</gene>
<dbReference type="CDD" id="cd06173">
    <property type="entry name" value="MFS_MefA_like"/>
    <property type="match status" value="1"/>
</dbReference>
<dbReference type="SUPFAM" id="SSF103473">
    <property type="entry name" value="MFS general substrate transporter"/>
    <property type="match status" value="1"/>
</dbReference>
<comment type="caution">
    <text evidence="9">The sequence shown here is derived from an EMBL/GenBank/DDBJ whole genome shotgun (WGS) entry which is preliminary data.</text>
</comment>
<evidence type="ECO:0000313" key="10">
    <source>
        <dbReference type="Proteomes" id="UP000248889"/>
    </source>
</evidence>
<comment type="subcellular location">
    <subcellularLocation>
        <location evidence="1">Cell membrane</location>
        <topology evidence="1">Multi-pass membrane protein</topology>
    </subcellularLocation>
</comment>
<evidence type="ECO:0000256" key="1">
    <source>
        <dbReference type="ARBA" id="ARBA00004651"/>
    </source>
</evidence>
<keyword evidence="10" id="KW-1185">Reference proteome</keyword>
<feature type="transmembrane region" description="Helical" evidence="7">
    <location>
        <begin position="75"/>
        <end position="99"/>
    </location>
</feature>
<keyword evidence="4 7" id="KW-0812">Transmembrane</keyword>
<name>A0A2X0K1P5_9ACTN</name>
<evidence type="ECO:0000259" key="8">
    <source>
        <dbReference type="PROSITE" id="PS50850"/>
    </source>
</evidence>
<keyword evidence="3" id="KW-1003">Cell membrane</keyword>
<keyword evidence="5 7" id="KW-1133">Transmembrane helix</keyword>
<evidence type="ECO:0000313" key="9">
    <source>
        <dbReference type="EMBL" id="RAG83185.1"/>
    </source>
</evidence>
<dbReference type="AlphaFoldDB" id="A0A2X0K1P5"/>
<feature type="transmembrane region" description="Helical" evidence="7">
    <location>
        <begin position="42"/>
        <end position="63"/>
    </location>
</feature>
<proteinExistence type="predicted"/>
<dbReference type="PANTHER" id="PTHR23513">
    <property type="entry name" value="INTEGRAL MEMBRANE EFFLUX PROTEIN-RELATED"/>
    <property type="match status" value="1"/>
</dbReference>
<accession>A0A2X0K1P5</accession>
<feature type="transmembrane region" description="Helical" evidence="7">
    <location>
        <begin position="253"/>
        <end position="273"/>
    </location>
</feature>
<dbReference type="RefSeq" id="WP_111504024.1">
    <property type="nucleotide sequence ID" value="NZ_QKYN01000093.1"/>
</dbReference>
<evidence type="ECO:0000256" key="2">
    <source>
        <dbReference type="ARBA" id="ARBA00022448"/>
    </source>
</evidence>
<feature type="transmembrane region" description="Helical" evidence="7">
    <location>
        <begin position="280"/>
        <end position="297"/>
    </location>
</feature>
<evidence type="ECO:0000256" key="3">
    <source>
        <dbReference type="ARBA" id="ARBA00022475"/>
    </source>
</evidence>
<dbReference type="OrthoDB" id="9775268at2"/>
<dbReference type="GO" id="GO:0022857">
    <property type="term" value="F:transmembrane transporter activity"/>
    <property type="evidence" value="ECO:0007669"/>
    <property type="project" value="InterPro"/>
</dbReference>
<feature type="domain" description="Major facilitator superfamily (MFS) profile" evidence="8">
    <location>
        <begin position="1"/>
        <end position="399"/>
    </location>
</feature>
<keyword evidence="6 7" id="KW-0472">Membrane</keyword>
<dbReference type="Proteomes" id="UP000248889">
    <property type="component" value="Unassembled WGS sequence"/>
</dbReference>
<evidence type="ECO:0000256" key="5">
    <source>
        <dbReference type="ARBA" id="ARBA00022989"/>
    </source>
</evidence>
<feature type="transmembrane region" description="Helical" evidence="7">
    <location>
        <begin position="155"/>
        <end position="187"/>
    </location>
</feature>
<organism evidence="9 10">
    <name type="scientific">Streptacidiphilus pinicola</name>
    <dbReference type="NCBI Taxonomy" id="2219663"/>
    <lineage>
        <taxon>Bacteria</taxon>
        <taxon>Bacillati</taxon>
        <taxon>Actinomycetota</taxon>
        <taxon>Actinomycetes</taxon>
        <taxon>Kitasatosporales</taxon>
        <taxon>Streptomycetaceae</taxon>
        <taxon>Streptacidiphilus</taxon>
    </lineage>
</organism>
<reference evidence="9 10" key="1">
    <citation type="submission" date="2018-06" db="EMBL/GenBank/DDBJ databases">
        <title>Streptacidiphilus pinicola sp. nov., isolated from pine grove soil.</title>
        <authorList>
            <person name="Roh S.G."/>
            <person name="Park S."/>
            <person name="Kim M.-K."/>
            <person name="Yun B.-R."/>
            <person name="Park J."/>
            <person name="Kim M.J."/>
            <person name="Kim Y.S."/>
            <person name="Kim S.B."/>
        </authorList>
    </citation>
    <scope>NUCLEOTIDE SEQUENCE [LARGE SCALE GENOMIC DNA]</scope>
    <source>
        <strain evidence="9 10">MMS16-CNU450</strain>
    </source>
</reference>
<dbReference type="PROSITE" id="PS50850">
    <property type="entry name" value="MFS"/>
    <property type="match status" value="1"/>
</dbReference>
<dbReference type="PANTHER" id="PTHR23513:SF11">
    <property type="entry name" value="STAPHYLOFERRIN A TRANSPORTER"/>
    <property type="match status" value="1"/>
</dbReference>
<feature type="transmembrane region" description="Helical" evidence="7">
    <location>
        <begin position="218"/>
        <end position="247"/>
    </location>
</feature>
<dbReference type="Pfam" id="PF05977">
    <property type="entry name" value="MFS_3"/>
    <property type="match status" value="1"/>
</dbReference>
<dbReference type="EMBL" id="QKYN01000093">
    <property type="protein sequence ID" value="RAG83185.1"/>
    <property type="molecule type" value="Genomic_DNA"/>
</dbReference>
<dbReference type="Gene3D" id="1.20.1250.20">
    <property type="entry name" value="MFS general substrate transporter like domains"/>
    <property type="match status" value="1"/>
</dbReference>
<keyword evidence="2" id="KW-0813">Transport</keyword>
<feature type="transmembrane region" description="Helical" evidence="7">
    <location>
        <begin position="370"/>
        <end position="391"/>
    </location>
</feature>
<feature type="transmembrane region" description="Helical" evidence="7">
    <location>
        <begin position="340"/>
        <end position="364"/>
    </location>
</feature>
<dbReference type="InterPro" id="IPR020846">
    <property type="entry name" value="MFS_dom"/>
</dbReference>
<evidence type="ECO:0000256" key="7">
    <source>
        <dbReference type="SAM" id="Phobius"/>
    </source>
</evidence>
<protein>
    <submittedName>
        <fullName evidence="9">MFS transporter</fullName>
    </submittedName>
</protein>